<dbReference type="CDD" id="cd02869">
    <property type="entry name" value="PseudoU_synth_RluA_like"/>
    <property type="match status" value="1"/>
</dbReference>
<dbReference type="OrthoDB" id="9773999at2"/>
<proteinExistence type="inferred from homology"/>
<keyword evidence="5" id="KW-0413">Isomerase</keyword>
<dbReference type="PANTHER" id="PTHR21600">
    <property type="entry name" value="MITOCHONDRIAL RNA PSEUDOURIDINE SYNTHASE"/>
    <property type="match status" value="1"/>
</dbReference>
<comment type="function">
    <text evidence="5">Responsible for synthesis of pseudouridine from uracil.</text>
</comment>
<feature type="region of interest" description="Disordered" evidence="6">
    <location>
        <begin position="181"/>
        <end position="206"/>
    </location>
</feature>
<feature type="active site" evidence="3">
    <location>
        <position position="141"/>
    </location>
</feature>
<dbReference type="EMBL" id="BBWZ01000002">
    <property type="protein sequence ID" value="GAO52869.1"/>
    <property type="molecule type" value="Genomic_DNA"/>
</dbReference>
<feature type="domain" description="Pseudouridine synthase RsuA/RluA-like" evidence="7">
    <location>
        <begin position="95"/>
        <end position="255"/>
    </location>
</feature>
<name>A0A0E9NSP4_9BACL</name>
<dbReference type="InterPro" id="IPR006225">
    <property type="entry name" value="PsdUridine_synth_RluC/D"/>
</dbReference>
<dbReference type="GO" id="GO:0003723">
    <property type="term" value="F:RNA binding"/>
    <property type="evidence" value="ECO:0007669"/>
    <property type="project" value="UniProtKB-KW"/>
</dbReference>
<dbReference type="InterPro" id="IPR050188">
    <property type="entry name" value="RluA_PseudoU_synthase"/>
</dbReference>
<dbReference type="GO" id="GO:0009982">
    <property type="term" value="F:pseudouridine synthase activity"/>
    <property type="evidence" value="ECO:0007669"/>
    <property type="project" value="InterPro"/>
</dbReference>
<comment type="similarity">
    <text evidence="2 5">Belongs to the pseudouridine synthase RluA family.</text>
</comment>
<dbReference type="GO" id="GO:0140098">
    <property type="term" value="F:catalytic activity, acting on RNA"/>
    <property type="evidence" value="ECO:0007669"/>
    <property type="project" value="UniProtKB-ARBA"/>
</dbReference>
<dbReference type="Gene3D" id="3.30.2350.10">
    <property type="entry name" value="Pseudouridine synthase"/>
    <property type="match status" value="1"/>
</dbReference>
<evidence type="ECO:0000256" key="4">
    <source>
        <dbReference type="PROSITE-ProRule" id="PRU00182"/>
    </source>
</evidence>
<keyword evidence="4" id="KW-0694">RNA-binding</keyword>
<comment type="caution">
    <text evidence="8">The sequence shown here is derived from an EMBL/GenBank/DDBJ whole genome shotgun (WGS) entry which is preliminary data.</text>
</comment>
<accession>A0A0E9NSP4</accession>
<dbReference type="NCBIfam" id="TIGR00005">
    <property type="entry name" value="rluA_subfam"/>
    <property type="match status" value="1"/>
</dbReference>
<evidence type="ECO:0000256" key="5">
    <source>
        <dbReference type="RuleBase" id="RU362028"/>
    </source>
</evidence>
<dbReference type="Pfam" id="PF00849">
    <property type="entry name" value="PseudoU_synth_2"/>
    <property type="match status" value="1"/>
</dbReference>
<dbReference type="InterPro" id="IPR006224">
    <property type="entry name" value="PsdUridine_synth_RluA-like_CS"/>
</dbReference>
<gene>
    <name evidence="8" type="ORF">MBEAT2_0002</name>
</gene>
<dbReference type="RefSeq" id="WP_047150736.1">
    <property type="nucleotide sequence ID" value="NZ_BBWZ01000002.1"/>
</dbReference>
<evidence type="ECO:0000256" key="3">
    <source>
        <dbReference type="PIRSR" id="PIRSR606225-1"/>
    </source>
</evidence>
<dbReference type="EC" id="5.4.99.-" evidence="5"/>
<protein>
    <recommendedName>
        <fullName evidence="5">Pseudouridine synthase</fullName>
        <ecNumber evidence="5">5.4.99.-</ecNumber>
    </recommendedName>
</protein>
<reference evidence="8" key="1">
    <citation type="journal article" date="2015" name="Genome Announc.">
        <title>Draft Genome Sequence of Aneurinibacillus tyrosinisolvens LL-002T, Which Possesses Some Pseudouridine Synthases.</title>
        <authorList>
            <person name="Tsubouchi T."/>
            <person name="Nishi S."/>
            <person name="Maruyama T."/>
            <person name="Hatada Y."/>
        </authorList>
    </citation>
    <scope>NUCLEOTIDE SEQUENCE [LARGE SCALE GENOMIC DNA]</scope>
    <source>
        <strain evidence="8">LL-002</strain>
    </source>
</reference>
<dbReference type="InterPro" id="IPR006145">
    <property type="entry name" value="PsdUridine_synth_RsuA/RluA"/>
</dbReference>
<sequence length="316" mass="35138">MAAWKLYGKWLEYEVEEAAAGLTVEELLKQRLAISGRMLQRLTRKKGIFLNKKQPFLKKKVKAGDKIKVAVGDAPEPALAPTEMPLSILYEDEAVLILNKPAGLAVHPVREGQSDTLANGVSYYWQTKGTPRPVRPVHRLDKDTSGAILLAGSGFIHHLLDQQLRDRAIRRTYLALVSGHPGKEGERGTFSDPIARDPGHPVRRRVDSRGDEAVTHYTVRKLFPPIPGTAEDGAALVEVELETGRTHQIRVHFSHHGFSLLGDRLYGKREEFSGISRQALHAESLAFTHPITGDKKLCTAPLPEDMERLISLLSHK</sequence>
<dbReference type="PROSITE" id="PS01129">
    <property type="entry name" value="PSI_RLU"/>
    <property type="match status" value="1"/>
</dbReference>
<evidence type="ECO:0000256" key="6">
    <source>
        <dbReference type="SAM" id="MobiDB-lite"/>
    </source>
</evidence>
<comment type="catalytic activity">
    <reaction evidence="1 5">
        <text>a uridine in RNA = a pseudouridine in RNA</text>
        <dbReference type="Rhea" id="RHEA:48348"/>
        <dbReference type="Rhea" id="RHEA-COMP:12068"/>
        <dbReference type="Rhea" id="RHEA-COMP:12069"/>
        <dbReference type="ChEBI" id="CHEBI:65314"/>
        <dbReference type="ChEBI" id="CHEBI:65315"/>
    </reaction>
</comment>
<dbReference type="PROSITE" id="PS50889">
    <property type="entry name" value="S4"/>
    <property type="match status" value="1"/>
</dbReference>
<dbReference type="InterPro" id="IPR020103">
    <property type="entry name" value="PsdUridine_synth_cat_dom_sf"/>
</dbReference>
<evidence type="ECO:0000256" key="2">
    <source>
        <dbReference type="ARBA" id="ARBA00010876"/>
    </source>
</evidence>
<evidence type="ECO:0000259" key="7">
    <source>
        <dbReference type="Pfam" id="PF00849"/>
    </source>
</evidence>
<dbReference type="GO" id="GO:0000455">
    <property type="term" value="P:enzyme-directed rRNA pseudouridine synthesis"/>
    <property type="evidence" value="ECO:0007669"/>
    <property type="project" value="TreeGrafter"/>
</dbReference>
<dbReference type="SUPFAM" id="SSF55120">
    <property type="entry name" value="Pseudouridine synthase"/>
    <property type="match status" value="1"/>
</dbReference>
<dbReference type="CDD" id="cd00165">
    <property type="entry name" value="S4"/>
    <property type="match status" value="1"/>
</dbReference>
<dbReference type="PANTHER" id="PTHR21600:SF71">
    <property type="entry name" value="PSEUDOURIDINE SYNTHASE"/>
    <property type="match status" value="1"/>
</dbReference>
<evidence type="ECO:0000313" key="8">
    <source>
        <dbReference type="EMBL" id="GAO52869.1"/>
    </source>
</evidence>
<evidence type="ECO:0000256" key="1">
    <source>
        <dbReference type="ARBA" id="ARBA00000073"/>
    </source>
</evidence>
<organism evidence="8">
    <name type="scientific">Aneurinibacillus tyrosinisolvens</name>
    <dbReference type="NCBI Taxonomy" id="1443435"/>
    <lineage>
        <taxon>Bacteria</taxon>
        <taxon>Bacillati</taxon>
        <taxon>Bacillota</taxon>
        <taxon>Bacilli</taxon>
        <taxon>Bacillales</taxon>
        <taxon>Paenibacillaceae</taxon>
        <taxon>Aneurinibacillus group</taxon>
        <taxon>Aneurinibacillus</taxon>
    </lineage>
</organism>
<dbReference type="AlphaFoldDB" id="A0A0E9NSP4"/>